<dbReference type="InterPro" id="IPR011006">
    <property type="entry name" value="CheY-like_superfamily"/>
</dbReference>
<evidence type="ECO:0000313" key="7">
    <source>
        <dbReference type="Proteomes" id="UP000008467"/>
    </source>
</evidence>
<dbReference type="GO" id="GO:0000156">
    <property type="term" value="F:phosphorelay response regulator activity"/>
    <property type="evidence" value="ECO:0007669"/>
    <property type="project" value="InterPro"/>
</dbReference>
<dbReference type="InterPro" id="IPR001789">
    <property type="entry name" value="Sig_transdc_resp-reg_receiver"/>
</dbReference>
<dbReference type="InterPro" id="IPR007492">
    <property type="entry name" value="LytTR_DNA-bd_dom"/>
</dbReference>
<evidence type="ECO:0000313" key="6">
    <source>
        <dbReference type="EMBL" id="ADZ84915.1"/>
    </source>
</evidence>
<feature type="domain" description="Response regulatory" evidence="4">
    <location>
        <begin position="2"/>
        <end position="116"/>
    </location>
</feature>
<dbReference type="HOGENOM" id="CLU_000445_14_1_9"/>
<evidence type="ECO:0000256" key="3">
    <source>
        <dbReference type="PROSITE-ProRule" id="PRU00169"/>
    </source>
</evidence>
<dbReference type="PANTHER" id="PTHR37299">
    <property type="entry name" value="TRANSCRIPTIONAL REGULATOR-RELATED"/>
    <property type="match status" value="1"/>
</dbReference>
<keyword evidence="3" id="KW-0597">Phosphoprotein</keyword>
<dbReference type="PANTHER" id="PTHR37299:SF1">
    <property type="entry name" value="STAGE 0 SPORULATION PROTEIN A HOMOLOG"/>
    <property type="match status" value="1"/>
</dbReference>
<dbReference type="STRING" id="642492.Clole_3221"/>
<dbReference type="Gene3D" id="2.40.50.1020">
    <property type="entry name" value="LytTr DNA-binding domain"/>
    <property type="match status" value="1"/>
</dbReference>
<comment type="function">
    <text evidence="2">May play the central regulatory role in sporulation. It may be an element of the effector pathway responsible for the activation of sporulation genes in response to nutritional stress. Spo0A may act in concert with spo0H (a sigma factor) to control the expression of some genes that are critical to the sporulation process.</text>
</comment>
<dbReference type="AlphaFoldDB" id="F2JPY0"/>
<feature type="modified residue" description="4-aspartylphosphate" evidence="3">
    <location>
        <position position="53"/>
    </location>
</feature>
<dbReference type="Pfam" id="PF04397">
    <property type="entry name" value="LytTR"/>
    <property type="match status" value="1"/>
</dbReference>
<dbReference type="EMBL" id="CP002582">
    <property type="protein sequence ID" value="ADZ84915.1"/>
    <property type="molecule type" value="Genomic_DNA"/>
</dbReference>
<dbReference type="InterPro" id="IPR046947">
    <property type="entry name" value="LytR-like"/>
</dbReference>
<dbReference type="Proteomes" id="UP000008467">
    <property type="component" value="Chromosome"/>
</dbReference>
<evidence type="ECO:0000256" key="1">
    <source>
        <dbReference type="ARBA" id="ARBA00018672"/>
    </source>
</evidence>
<sequence>MKVVIVDDEINATDYLVYQLQVYQEIEIEAVFNDACKALAYLLKNPCDVLFLDIDMPNISGIYIAEQITGLYSDIKVCFVTAYNEFAVKAFELSAIDYILKPYTKERLELSLDRLKKYTGEVNQSLNQLSDEYHYDLEMICGYDEENIILINYQEIFYIETLQGSLFIHTKDKIYKGNKTLNFYEEKLNKRAFFRTHKCYLANLSKVDRFKPRINYTYDMYFKEIKDVIPISRNKVKEMKLFFNQ</sequence>
<dbReference type="PROSITE" id="PS50110">
    <property type="entry name" value="RESPONSE_REGULATORY"/>
    <property type="match status" value="1"/>
</dbReference>
<feature type="domain" description="HTH LytTR-type" evidence="5">
    <location>
        <begin position="140"/>
        <end position="245"/>
    </location>
</feature>
<dbReference type="SUPFAM" id="SSF52172">
    <property type="entry name" value="CheY-like"/>
    <property type="match status" value="1"/>
</dbReference>
<gene>
    <name evidence="6" type="ordered locus">Clole_3221</name>
</gene>
<accession>F2JPY0</accession>
<dbReference type="SMART" id="SM00850">
    <property type="entry name" value="LytTR"/>
    <property type="match status" value="1"/>
</dbReference>
<evidence type="ECO:0000259" key="5">
    <source>
        <dbReference type="PROSITE" id="PS50930"/>
    </source>
</evidence>
<dbReference type="GO" id="GO:0003677">
    <property type="term" value="F:DNA binding"/>
    <property type="evidence" value="ECO:0007669"/>
    <property type="project" value="InterPro"/>
</dbReference>
<organism evidence="6 7">
    <name type="scientific">Cellulosilyticum lentocellum (strain ATCC 49066 / DSM 5427 / NCIMB 11756 / RHM5)</name>
    <name type="common">Clostridium lentocellum</name>
    <dbReference type="NCBI Taxonomy" id="642492"/>
    <lineage>
        <taxon>Bacteria</taxon>
        <taxon>Bacillati</taxon>
        <taxon>Bacillota</taxon>
        <taxon>Clostridia</taxon>
        <taxon>Lachnospirales</taxon>
        <taxon>Cellulosilyticaceae</taxon>
        <taxon>Cellulosilyticum</taxon>
    </lineage>
</organism>
<keyword evidence="7" id="KW-1185">Reference proteome</keyword>
<protein>
    <recommendedName>
        <fullName evidence="1">Stage 0 sporulation protein A homolog</fullName>
    </recommendedName>
</protein>
<evidence type="ECO:0000256" key="2">
    <source>
        <dbReference type="ARBA" id="ARBA00024867"/>
    </source>
</evidence>
<dbReference type="Pfam" id="PF00072">
    <property type="entry name" value="Response_reg"/>
    <property type="match status" value="1"/>
</dbReference>
<evidence type="ECO:0000259" key="4">
    <source>
        <dbReference type="PROSITE" id="PS50110"/>
    </source>
</evidence>
<dbReference type="KEGG" id="cle:Clole_3221"/>
<dbReference type="eggNOG" id="COG3279">
    <property type="taxonomic scope" value="Bacteria"/>
</dbReference>
<dbReference type="PROSITE" id="PS50930">
    <property type="entry name" value="HTH_LYTTR"/>
    <property type="match status" value="1"/>
</dbReference>
<reference evidence="6 7" key="1">
    <citation type="journal article" date="2011" name="J. Bacteriol.">
        <title>Complete genome sequence of the cellulose-degrading bacterium Cellulosilyticum lentocellum.</title>
        <authorList>
            <consortium name="US DOE Joint Genome Institute"/>
            <person name="Miller D.A."/>
            <person name="Suen G."/>
            <person name="Bruce D."/>
            <person name="Copeland A."/>
            <person name="Cheng J.F."/>
            <person name="Detter C."/>
            <person name="Goodwin L.A."/>
            <person name="Han C.S."/>
            <person name="Hauser L.J."/>
            <person name="Land M.L."/>
            <person name="Lapidus A."/>
            <person name="Lucas S."/>
            <person name="Meincke L."/>
            <person name="Pitluck S."/>
            <person name="Tapia R."/>
            <person name="Teshima H."/>
            <person name="Woyke T."/>
            <person name="Fox B.G."/>
            <person name="Angert E.R."/>
            <person name="Currie C.R."/>
        </authorList>
    </citation>
    <scope>NUCLEOTIDE SEQUENCE [LARGE SCALE GENOMIC DNA]</scope>
    <source>
        <strain evidence="7">ATCC 49066 / DSM 5427 / NCIMB 11756 / RHM5</strain>
    </source>
</reference>
<name>F2JPY0_CELLD</name>
<dbReference type="Gene3D" id="3.40.50.2300">
    <property type="match status" value="1"/>
</dbReference>
<proteinExistence type="predicted"/>
<dbReference type="SMART" id="SM00448">
    <property type="entry name" value="REC"/>
    <property type="match status" value="1"/>
</dbReference>
<dbReference type="RefSeq" id="WP_013658193.1">
    <property type="nucleotide sequence ID" value="NC_015275.1"/>
</dbReference>